<dbReference type="Pfam" id="PF13177">
    <property type="entry name" value="DNA_pol3_delta2"/>
    <property type="match status" value="1"/>
</dbReference>
<dbReference type="AlphaFoldDB" id="A0AAX1EZA7"/>
<organism evidence="1 2">
    <name type="scientific">Candidatus Methylopumilus universalis</name>
    <dbReference type="NCBI Taxonomy" id="2588536"/>
    <lineage>
        <taxon>Bacteria</taxon>
        <taxon>Pseudomonadati</taxon>
        <taxon>Pseudomonadota</taxon>
        <taxon>Betaproteobacteria</taxon>
        <taxon>Nitrosomonadales</taxon>
        <taxon>Methylophilaceae</taxon>
        <taxon>Candidatus Methylopumilus</taxon>
    </lineage>
</organism>
<name>A0AAX1EZA7_9PROT</name>
<dbReference type="Gene3D" id="3.40.50.300">
    <property type="entry name" value="P-loop containing nucleotide triphosphate hydrolases"/>
    <property type="match status" value="1"/>
</dbReference>
<protein>
    <submittedName>
        <fullName evidence="1">DNA polymerase III subunit delta</fullName>
    </submittedName>
</protein>
<dbReference type="KEGG" id="muv:FIT94_03535"/>
<sequence>MIDSIYPWFQDTWTAIYKNEKLPHALIFKGKEGIGKYDFAITFAKSYLCQTPLSNHLPCETCSSCEWFPDSHPDFKHIAPIESDDDTPSKRKTIRKKSIVIDQIRELSEYLELSAHQEKGRRIILIEPADSLNQSASNALLKILEEPPENTLFILITSQAQKLIATIRSRCQLLDLRGPSLDEARLFLDGKKIAHEESLLSFTGGSPFNAIKELENQTERTVITQLLSQGHKIDITKINYTILTQGLDWTVNMIQKWAFDLLLNFHTQQSYYFKSEEARIHSQAKQVNLGALLIFANELNELKKIASHPINQELQLQNIFIKYKQIFEPS</sequence>
<dbReference type="EMBL" id="CP040953">
    <property type="protein sequence ID" value="QDC41145.1"/>
    <property type="molecule type" value="Genomic_DNA"/>
</dbReference>
<proteinExistence type="predicted"/>
<accession>A0AAX1EZA7</accession>
<dbReference type="InterPro" id="IPR027417">
    <property type="entry name" value="P-loop_NTPase"/>
</dbReference>
<dbReference type="SUPFAM" id="SSF52540">
    <property type="entry name" value="P-loop containing nucleoside triphosphate hydrolases"/>
    <property type="match status" value="1"/>
</dbReference>
<dbReference type="RefSeq" id="WP_139867723.1">
    <property type="nucleotide sequence ID" value="NZ_CP040949.1"/>
</dbReference>
<dbReference type="PANTHER" id="PTHR11669:SF8">
    <property type="entry name" value="DNA POLYMERASE III SUBUNIT DELTA"/>
    <property type="match status" value="1"/>
</dbReference>
<evidence type="ECO:0000313" key="1">
    <source>
        <dbReference type="EMBL" id="QDC41145.1"/>
    </source>
</evidence>
<dbReference type="GeneID" id="66284950"/>
<reference evidence="1 2" key="1">
    <citation type="journal article" date="2019" name="ISME J.">
        <title>Evolution in action: habitat transition from sediment to the pelagial leads to genome streamlining in Methylophilaceae.</title>
        <authorList>
            <person name="Salcher M."/>
            <person name="Schaefle D."/>
            <person name="Kaspar M."/>
            <person name="Neuenschwander S.M."/>
            <person name="Ghai R."/>
        </authorList>
    </citation>
    <scope>NUCLEOTIDE SEQUENCE [LARGE SCALE GENOMIC DNA]</scope>
    <source>
        <strain evidence="1 2">MMS-RVI-51</strain>
    </source>
</reference>
<dbReference type="Proteomes" id="UP000314901">
    <property type="component" value="Chromosome"/>
</dbReference>
<dbReference type="InterPro" id="IPR050238">
    <property type="entry name" value="DNA_Rep/Repair_Clamp_Loader"/>
</dbReference>
<dbReference type="PANTHER" id="PTHR11669">
    <property type="entry name" value="REPLICATION FACTOR C / DNA POLYMERASE III GAMMA-TAU SUBUNIT"/>
    <property type="match status" value="1"/>
</dbReference>
<dbReference type="GO" id="GO:0006261">
    <property type="term" value="P:DNA-templated DNA replication"/>
    <property type="evidence" value="ECO:0007669"/>
    <property type="project" value="TreeGrafter"/>
</dbReference>
<gene>
    <name evidence="1" type="ORF">FIT94_03535</name>
</gene>
<evidence type="ECO:0000313" key="2">
    <source>
        <dbReference type="Proteomes" id="UP000314901"/>
    </source>
</evidence>